<accession>A0A822W6M8</accession>
<dbReference type="PROSITE" id="PS51257">
    <property type="entry name" value="PROKAR_LIPOPROTEIN"/>
    <property type="match status" value="1"/>
</dbReference>
<dbReference type="GeneID" id="69053715"/>
<sequence length="199" mass="22775">MRKVSRGVLTILLSATVLSACSGGGQELSERLEAAKIEFSKEKKQLEAELTALKEEVQGNFYYQQLDTDKERRVYLQFVNGLSKRMQVIDIDSVNDEIYSRVYFSVAHDYPEFYWLTDEAAMSGGVDILDLEEPVYPTDLSPTRNKIEEEVNKILAQAPTGSDYEKVKYFYEVIIKQTDYDLEALQTNSVTWRSQGAIR</sequence>
<dbReference type="Proteomes" id="UP000075081">
    <property type="component" value="Unassembled WGS sequence"/>
</dbReference>
<keyword evidence="2" id="KW-0732">Signal</keyword>
<feature type="signal peptide" evidence="2">
    <location>
        <begin position="1"/>
        <end position="20"/>
    </location>
</feature>
<keyword evidence="1" id="KW-0175">Coiled coil</keyword>
<feature type="coiled-coil region" evidence="1">
    <location>
        <begin position="25"/>
        <end position="56"/>
    </location>
</feature>
<dbReference type="EMBL" id="FISW01000025">
    <property type="protein sequence ID" value="CZB40000.1"/>
    <property type="molecule type" value="Genomic_DNA"/>
</dbReference>
<organism evidence="3 4">
    <name type="scientific">Streptococcus suis</name>
    <dbReference type="NCBI Taxonomy" id="1307"/>
    <lineage>
        <taxon>Bacteria</taxon>
        <taxon>Bacillati</taxon>
        <taxon>Bacillota</taxon>
        <taxon>Bacilli</taxon>
        <taxon>Lactobacillales</taxon>
        <taxon>Streptococcaceae</taxon>
        <taxon>Streptococcus</taxon>
    </lineage>
</organism>
<evidence type="ECO:0000313" key="4">
    <source>
        <dbReference type="Proteomes" id="UP000075081"/>
    </source>
</evidence>
<name>A0A822W6M8_STRSU</name>
<feature type="chain" id="PRO_5033023774" evidence="2">
    <location>
        <begin position="21"/>
        <end position="199"/>
    </location>
</feature>
<evidence type="ECO:0000256" key="2">
    <source>
        <dbReference type="SAM" id="SignalP"/>
    </source>
</evidence>
<dbReference type="AlphaFoldDB" id="A0A822W6M8"/>
<proteinExistence type="predicted"/>
<dbReference type="RefSeq" id="WP_228475119.1">
    <property type="nucleotide sequence ID" value="NZ_CDSL01000013.1"/>
</dbReference>
<gene>
    <name evidence="3" type="ORF">ERS156295_02193</name>
</gene>
<protein>
    <submittedName>
        <fullName evidence="3">Transglutaminase-like protein</fullName>
    </submittedName>
</protein>
<reference evidence="3 4" key="1">
    <citation type="submission" date="2016-02" db="EMBL/GenBank/DDBJ databases">
        <authorList>
            <consortium name="Pathogen Informatics"/>
        </authorList>
    </citation>
    <scope>NUCLEOTIDE SEQUENCE [LARGE SCALE GENOMIC DNA]</scope>
    <source>
        <strain evidence="3 4">FX230</strain>
    </source>
</reference>
<evidence type="ECO:0000256" key="1">
    <source>
        <dbReference type="SAM" id="Coils"/>
    </source>
</evidence>
<evidence type="ECO:0000313" key="3">
    <source>
        <dbReference type="EMBL" id="CZB40000.1"/>
    </source>
</evidence>
<comment type="caution">
    <text evidence="3">The sequence shown here is derived from an EMBL/GenBank/DDBJ whole genome shotgun (WGS) entry which is preliminary data.</text>
</comment>